<organism evidence="2 3">
    <name type="scientific">Mycobacterium palustre</name>
    <dbReference type="NCBI Taxonomy" id="153971"/>
    <lineage>
        <taxon>Bacteria</taxon>
        <taxon>Bacillati</taxon>
        <taxon>Actinomycetota</taxon>
        <taxon>Actinomycetes</taxon>
        <taxon>Mycobacteriales</taxon>
        <taxon>Mycobacteriaceae</taxon>
        <taxon>Mycobacterium</taxon>
        <taxon>Mycobacterium simiae complex</taxon>
    </lineage>
</organism>
<dbReference type="InterPro" id="IPR032466">
    <property type="entry name" value="Metal_Hydrolase"/>
</dbReference>
<dbReference type="Pfam" id="PF01026">
    <property type="entry name" value="TatD_DNase"/>
    <property type="match status" value="1"/>
</dbReference>
<dbReference type="PANTHER" id="PTHR46124:SF2">
    <property type="entry name" value="D-AMINOACYL-TRNA DEACYLASE"/>
    <property type="match status" value="1"/>
</dbReference>
<evidence type="ECO:0000313" key="3">
    <source>
        <dbReference type="Proteomes" id="UP000193529"/>
    </source>
</evidence>
<dbReference type="STRING" id="153971.AWC19_23090"/>
<dbReference type="AlphaFoldDB" id="A0A1X1YYC5"/>
<dbReference type="InterPro" id="IPR001130">
    <property type="entry name" value="TatD-like"/>
</dbReference>
<dbReference type="GO" id="GO:0016788">
    <property type="term" value="F:hydrolase activity, acting on ester bonds"/>
    <property type="evidence" value="ECO:0007669"/>
    <property type="project" value="InterPro"/>
</dbReference>
<dbReference type="PROSITE" id="PS01091">
    <property type="entry name" value="TATD_3"/>
    <property type="match status" value="1"/>
</dbReference>
<dbReference type="PANTHER" id="PTHR46124">
    <property type="entry name" value="D-AMINOACYL-TRNA DEACYLASE"/>
    <property type="match status" value="1"/>
</dbReference>
<proteinExistence type="predicted"/>
<keyword evidence="1 2" id="KW-0378">Hydrolase</keyword>
<evidence type="ECO:0000313" key="2">
    <source>
        <dbReference type="EMBL" id="ORW16043.1"/>
    </source>
</evidence>
<name>A0A1X1YYC5_9MYCO</name>
<dbReference type="Gene3D" id="3.20.20.140">
    <property type="entry name" value="Metal-dependent hydrolases"/>
    <property type="match status" value="1"/>
</dbReference>
<accession>A0A1X1YYC5</accession>
<comment type="caution">
    <text evidence="2">The sequence shown here is derived from an EMBL/GenBank/DDBJ whole genome shotgun (WGS) entry which is preliminary data.</text>
</comment>
<keyword evidence="3" id="KW-1185">Reference proteome</keyword>
<gene>
    <name evidence="2" type="ORF">AWC19_23090</name>
</gene>
<protein>
    <submittedName>
        <fullName evidence="2">Hydrolase TatD</fullName>
    </submittedName>
</protein>
<dbReference type="EMBL" id="LQPJ01000157">
    <property type="protein sequence ID" value="ORW16043.1"/>
    <property type="molecule type" value="Genomic_DNA"/>
</dbReference>
<evidence type="ECO:0000256" key="1">
    <source>
        <dbReference type="ARBA" id="ARBA00022801"/>
    </source>
</evidence>
<sequence length="160" mass="17955">MTTQVATFRSLLEILRDKPRITTVHSYSATGKVLDLIAEVRPLGIVLHWWLGSPIETIRAVDLGCYFSVNAAMLKRDDVLGSIPLDRLLTETDHPFGDRRSNSVRRPGEVGEVEMALATMHGLSKEMIRIQLWRNLRTVVSELEVGAMLPKELRSHLAAI</sequence>
<dbReference type="Proteomes" id="UP000193529">
    <property type="component" value="Unassembled WGS sequence"/>
</dbReference>
<dbReference type="InterPro" id="IPR018228">
    <property type="entry name" value="DNase_TatD-rel_CS"/>
</dbReference>
<dbReference type="SUPFAM" id="SSF51556">
    <property type="entry name" value="Metallo-dependent hydrolases"/>
    <property type="match status" value="1"/>
</dbReference>
<reference evidence="2 3" key="1">
    <citation type="submission" date="2016-01" db="EMBL/GenBank/DDBJ databases">
        <title>The new phylogeny of the genus Mycobacterium.</title>
        <authorList>
            <person name="Tarcisio F."/>
            <person name="Conor M."/>
            <person name="Antonella G."/>
            <person name="Elisabetta G."/>
            <person name="Giulia F.S."/>
            <person name="Sara T."/>
            <person name="Anna F."/>
            <person name="Clotilde B."/>
            <person name="Roberto B."/>
            <person name="Veronica D.S."/>
            <person name="Fabio R."/>
            <person name="Monica P."/>
            <person name="Olivier J."/>
            <person name="Enrico T."/>
            <person name="Nicola S."/>
        </authorList>
    </citation>
    <scope>NUCLEOTIDE SEQUENCE [LARGE SCALE GENOMIC DNA]</scope>
    <source>
        <strain evidence="2 3">DSM 44572</strain>
    </source>
</reference>